<dbReference type="InParanoid" id="A0A2K1ICM5"/>
<reference evidence="1 3" key="2">
    <citation type="journal article" date="2018" name="Plant J.">
        <title>The Physcomitrella patens chromosome-scale assembly reveals moss genome structure and evolution.</title>
        <authorList>
            <person name="Lang D."/>
            <person name="Ullrich K.K."/>
            <person name="Murat F."/>
            <person name="Fuchs J."/>
            <person name="Jenkins J."/>
            <person name="Haas F.B."/>
            <person name="Piednoel M."/>
            <person name="Gundlach H."/>
            <person name="Van Bel M."/>
            <person name="Meyberg R."/>
            <person name="Vives C."/>
            <person name="Morata J."/>
            <person name="Symeonidi A."/>
            <person name="Hiss M."/>
            <person name="Muchero W."/>
            <person name="Kamisugi Y."/>
            <person name="Saleh O."/>
            <person name="Blanc G."/>
            <person name="Decker E.L."/>
            <person name="van Gessel N."/>
            <person name="Grimwood J."/>
            <person name="Hayes R.D."/>
            <person name="Graham S.W."/>
            <person name="Gunter L.E."/>
            <person name="McDaniel S.F."/>
            <person name="Hoernstein S.N.W."/>
            <person name="Larsson A."/>
            <person name="Li F.W."/>
            <person name="Perroud P.F."/>
            <person name="Phillips J."/>
            <person name="Ranjan P."/>
            <person name="Rokshar D.S."/>
            <person name="Rothfels C.J."/>
            <person name="Schneider L."/>
            <person name="Shu S."/>
            <person name="Stevenson D.W."/>
            <person name="Thummler F."/>
            <person name="Tillich M."/>
            <person name="Villarreal Aguilar J.C."/>
            <person name="Widiez T."/>
            <person name="Wong G.K."/>
            <person name="Wymore A."/>
            <person name="Zhang Y."/>
            <person name="Zimmer A.D."/>
            <person name="Quatrano R.S."/>
            <person name="Mayer K.F.X."/>
            <person name="Goodstein D."/>
            <person name="Casacuberta J.M."/>
            <person name="Vandepoele K."/>
            <person name="Reski R."/>
            <person name="Cuming A.C."/>
            <person name="Tuskan G.A."/>
            <person name="Maumus F."/>
            <person name="Salse J."/>
            <person name="Schmutz J."/>
            <person name="Rensing S.A."/>
        </authorList>
    </citation>
    <scope>NUCLEOTIDE SEQUENCE [LARGE SCALE GENOMIC DNA]</scope>
    <source>
        <strain evidence="2 3">cv. Gransden 2004</strain>
    </source>
</reference>
<gene>
    <name evidence="1" type="ORF">PHYPA_030502</name>
</gene>
<evidence type="ECO:0000313" key="1">
    <source>
        <dbReference type="EMBL" id="PNR27021.1"/>
    </source>
</evidence>
<evidence type="ECO:0000313" key="2">
    <source>
        <dbReference type="EnsemblPlants" id="PAC:32918449.CDS.1"/>
    </source>
</evidence>
<dbReference type="EnsemblPlants" id="Pp3c26_11110V3.1">
    <property type="protein sequence ID" value="PAC:32918449.CDS.1"/>
    <property type="gene ID" value="Pp3c26_11110"/>
</dbReference>
<keyword evidence="3" id="KW-1185">Reference proteome</keyword>
<sequence length="50" mass="5657">MVLNKCNEHWNSWLGFALGGWKEACAGEFCEVSSVTAWLAYRPLKIRVAL</sequence>
<protein>
    <submittedName>
        <fullName evidence="1 2">Uncharacterized protein</fullName>
    </submittedName>
</protein>
<organism evidence="1">
    <name type="scientific">Physcomitrium patens</name>
    <name type="common">Spreading-leaved earth moss</name>
    <name type="synonym">Physcomitrella patens</name>
    <dbReference type="NCBI Taxonomy" id="3218"/>
    <lineage>
        <taxon>Eukaryota</taxon>
        <taxon>Viridiplantae</taxon>
        <taxon>Streptophyta</taxon>
        <taxon>Embryophyta</taxon>
        <taxon>Bryophyta</taxon>
        <taxon>Bryophytina</taxon>
        <taxon>Bryopsida</taxon>
        <taxon>Funariidae</taxon>
        <taxon>Funariales</taxon>
        <taxon>Funariaceae</taxon>
        <taxon>Physcomitrium</taxon>
    </lineage>
</organism>
<dbReference type="EnsemblPlants" id="Pp3c26_11110V3.2">
    <property type="protein sequence ID" value="PAC:32918450.CDS.1"/>
    <property type="gene ID" value="Pp3c26_11110"/>
</dbReference>
<dbReference type="Gramene" id="Pp3c26_11110V3.2">
    <property type="protein sequence ID" value="PAC:32918450.CDS.1"/>
    <property type="gene ID" value="Pp3c26_11110"/>
</dbReference>
<accession>A0A2K1ICM5</accession>
<dbReference type="AlphaFoldDB" id="A0A2K1ICM5"/>
<proteinExistence type="predicted"/>
<reference evidence="1 3" key="1">
    <citation type="journal article" date="2008" name="Science">
        <title>The Physcomitrella genome reveals evolutionary insights into the conquest of land by plants.</title>
        <authorList>
            <person name="Rensing S."/>
            <person name="Lang D."/>
            <person name="Zimmer A."/>
            <person name="Terry A."/>
            <person name="Salamov A."/>
            <person name="Shapiro H."/>
            <person name="Nishiyama T."/>
            <person name="Perroud P.-F."/>
            <person name="Lindquist E."/>
            <person name="Kamisugi Y."/>
            <person name="Tanahashi T."/>
            <person name="Sakakibara K."/>
            <person name="Fujita T."/>
            <person name="Oishi K."/>
            <person name="Shin-I T."/>
            <person name="Kuroki Y."/>
            <person name="Toyoda A."/>
            <person name="Suzuki Y."/>
            <person name="Hashimoto A."/>
            <person name="Yamaguchi K."/>
            <person name="Sugano A."/>
            <person name="Kohara Y."/>
            <person name="Fujiyama A."/>
            <person name="Anterola A."/>
            <person name="Aoki S."/>
            <person name="Ashton N."/>
            <person name="Barbazuk W.B."/>
            <person name="Barker E."/>
            <person name="Bennetzen J."/>
            <person name="Bezanilla M."/>
            <person name="Blankenship R."/>
            <person name="Cho S.H."/>
            <person name="Dutcher S."/>
            <person name="Estelle M."/>
            <person name="Fawcett J.A."/>
            <person name="Gundlach H."/>
            <person name="Hanada K."/>
            <person name="Heyl A."/>
            <person name="Hicks K.A."/>
            <person name="Hugh J."/>
            <person name="Lohr M."/>
            <person name="Mayer K."/>
            <person name="Melkozernov A."/>
            <person name="Murata T."/>
            <person name="Nelson D."/>
            <person name="Pils B."/>
            <person name="Prigge M."/>
            <person name="Reiss B."/>
            <person name="Renner T."/>
            <person name="Rombauts S."/>
            <person name="Rushton P."/>
            <person name="Sanderfoot A."/>
            <person name="Schween G."/>
            <person name="Shiu S.-H."/>
            <person name="Stueber K."/>
            <person name="Theodoulou F.L."/>
            <person name="Tu H."/>
            <person name="Van de Peer Y."/>
            <person name="Verrier P.J."/>
            <person name="Waters E."/>
            <person name="Wood A."/>
            <person name="Yang L."/>
            <person name="Cove D."/>
            <person name="Cuming A."/>
            <person name="Hasebe M."/>
            <person name="Lucas S."/>
            <person name="Mishler D.B."/>
            <person name="Reski R."/>
            <person name="Grigoriev I."/>
            <person name="Quatrano R.S."/>
            <person name="Boore J.L."/>
        </authorList>
    </citation>
    <scope>NUCLEOTIDE SEQUENCE [LARGE SCALE GENOMIC DNA]</scope>
    <source>
        <strain evidence="2 3">cv. Gransden 2004</strain>
    </source>
</reference>
<name>A0A2K1ICM5_PHYPA</name>
<dbReference type="Gramene" id="Pp3c26_11110V3.1">
    <property type="protein sequence ID" value="PAC:32918449.CDS.1"/>
    <property type="gene ID" value="Pp3c26_11110"/>
</dbReference>
<reference evidence="2" key="3">
    <citation type="submission" date="2020-12" db="UniProtKB">
        <authorList>
            <consortium name="EnsemblPlants"/>
        </authorList>
    </citation>
    <scope>IDENTIFICATION</scope>
</reference>
<evidence type="ECO:0000313" key="3">
    <source>
        <dbReference type="Proteomes" id="UP000006727"/>
    </source>
</evidence>
<dbReference type="Proteomes" id="UP000006727">
    <property type="component" value="Chromosome 26"/>
</dbReference>
<dbReference type="EMBL" id="ABEU02000026">
    <property type="protein sequence ID" value="PNR27021.1"/>
    <property type="molecule type" value="Genomic_DNA"/>
</dbReference>